<name>A0A9X4QV24_9BACL</name>
<dbReference type="AlphaFoldDB" id="A0A9X4QV24"/>
<dbReference type="InterPro" id="IPR016518">
    <property type="entry name" value="Alpha-L-fucosidase"/>
</dbReference>
<gene>
    <name evidence="4" type="ORF">OMP40_25430</name>
</gene>
<dbReference type="Proteomes" id="UP001153404">
    <property type="component" value="Unassembled WGS sequence"/>
</dbReference>
<dbReference type="PANTHER" id="PTHR31084:SF0">
    <property type="entry name" value="ALPHA-L-FUCOSIDASE 2"/>
    <property type="match status" value="1"/>
</dbReference>
<dbReference type="GO" id="GO:0004560">
    <property type="term" value="F:alpha-L-fucosidase activity"/>
    <property type="evidence" value="ECO:0007669"/>
    <property type="project" value="InterPro"/>
</dbReference>
<accession>A0A9X4QV24</accession>
<dbReference type="EMBL" id="JAPDIA010000008">
    <property type="protein sequence ID" value="MDG0812320.1"/>
    <property type="molecule type" value="Genomic_DNA"/>
</dbReference>
<reference evidence="4" key="1">
    <citation type="submission" date="2022-10" db="EMBL/GenBank/DDBJ databases">
        <title>Comparative genomic analysis of Cohnella hashimotonis sp. nov., isolated from the International Space Station.</title>
        <authorList>
            <person name="Simpson A."/>
            <person name="Venkateswaran K."/>
        </authorList>
    </citation>
    <scope>NUCLEOTIDE SEQUENCE</scope>
    <source>
        <strain evidence="4">DSM 28161</strain>
    </source>
</reference>
<evidence type="ECO:0000259" key="3">
    <source>
        <dbReference type="Pfam" id="PF22124"/>
    </source>
</evidence>
<dbReference type="GO" id="GO:0005975">
    <property type="term" value="P:carbohydrate metabolic process"/>
    <property type="evidence" value="ECO:0007669"/>
    <property type="project" value="InterPro"/>
</dbReference>
<comment type="caution">
    <text evidence="4">The sequence shown here is derived from an EMBL/GenBank/DDBJ whole genome shotgun (WGS) entry which is preliminary data.</text>
</comment>
<keyword evidence="4" id="KW-0378">Hydrolase</keyword>
<proteinExistence type="predicted"/>
<evidence type="ECO:0000313" key="5">
    <source>
        <dbReference type="Proteomes" id="UP001153404"/>
    </source>
</evidence>
<protein>
    <submittedName>
        <fullName evidence="4">Glycoside hydrolase family 95 protein</fullName>
    </submittedName>
</protein>
<sequence>MSDTKLWYDKGADGWKQGLPLGNGKMGAVIYGDAAREVWSLTEVTYWSGKPEETPFAPRNKADLEALRGAFWRGDYAAGEERAAELLQSEKGNFGTNMPMCDLIVTFTDAIVGAFKRELDLETALYAFACEDRTGIRREALASHADGVIAGSLASAGPGGVSFALALEGRTDRFASSADAASGVLSFSGRATETMHSDGQCGVRAEGRVRVVARGGRITAQGGRLVVEGADEAWIYVAASTDYGRAGEDWRAECAIAVERAAAKGYAKVREDHIADYRKLFGRVGVSLGEAPEGVRLPTDARMSRLREGSDDPGLFALFFQYGRYLTIAGSREDSALPLHLQGIWNDGEANRMAWSCDYHLDINTEMNYFPTEAANLAECHMPLLRYVERLAEAGRRTARDFYGAPGWVAHVFSNAWGFTAPGWHYSWGLNVTGGLWLAEQLRVHYEYGLDEAFLRKTAYPVLKESALFFLDYMSVHPDTGRLVTGPSNSPENSFYVGESRDRSYALSMGATLDQVLVRDLFAFCLDAAERLGTDEDFRLKLREAIRLLPPLQIGAGGQLQEWLEDYGEAQPDHRHVSHLHALYPGAQVTPRDTPELAEAAKRTLANRMDAAELEDVEFTLALFAGGFARLGEGELALRQLSYLVGRLCFDNLLTYSKAGIAGAESNIFVADGNFGGTSAFAEMLMQSHGGRHSSAARAPRQLAYRQHPGG</sequence>
<dbReference type="InterPro" id="IPR012341">
    <property type="entry name" value="6hp_glycosidase-like_sf"/>
</dbReference>
<evidence type="ECO:0000256" key="1">
    <source>
        <dbReference type="SAM" id="MobiDB-lite"/>
    </source>
</evidence>
<dbReference type="InterPro" id="IPR027414">
    <property type="entry name" value="GH95_N_dom"/>
</dbReference>
<dbReference type="Pfam" id="PF14498">
    <property type="entry name" value="Glyco_hyd_65N_2"/>
    <property type="match status" value="1"/>
</dbReference>
<dbReference type="InterPro" id="IPR008928">
    <property type="entry name" value="6-hairpin_glycosidase_sf"/>
</dbReference>
<organism evidence="4 5">
    <name type="scientific">Cohnella rhizosphaerae</name>
    <dbReference type="NCBI Taxonomy" id="1457232"/>
    <lineage>
        <taxon>Bacteria</taxon>
        <taxon>Bacillati</taxon>
        <taxon>Bacillota</taxon>
        <taxon>Bacilli</taxon>
        <taxon>Bacillales</taxon>
        <taxon>Paenibacillaceae</taxon>
        <taxon>Cohnella</taxon>
    </lineage>
</organism>
<dbReference type="SUPFAM" id="SSF48208">
    <property type="entry name" value="Six-hairpin glycosidases"/>
    <property type="match status" value="1"/>
</dbReference>
<evidence type="ECO:0000259" key="2">
    <source>
        <dbReference type="Pfam" id="PF14498"/>
    </source>
</evidence>
<feature type="domain" description="Glycosyl hydrolase family 95 N-terminal" evidence="2">
    <location>
        <begin position="6"/>
        <end position="243"/>
    </location>
</feature>
<feature type="domain" description="Glycosyl hydrolase family 95 catalytic" evidence="3">
    <location>
        <begin position="265"/>
        <end position="685"/>
    </location>
</feature>
<dbReference type="InterPro" id="IPR054363">
    <property type="entry name" value="GH95_cat"/>
</dbReference>
<feature type="region of interest" description="Disordered" evidence="1">
    <location>
        <begin position="692"/>
        <end position="711"/>
    </location>
</feature>
<dbReference type="PANTHER" id="PTHR31084">
    <property type="entry name" value="ALPHA-L-FUCOSIDASE 2"/>
    <property type="match status" value="1"/>
</dbReference>
<keyword evidence="5" id="KW-1185">Reference proteome</keyword>
<dbReference type="Pfam" id="PF22124">
    <property type="entry name" value="Glyco_hydro_95_cat"/>
    <property type="match status" value="1"/>
</dbReference>
<dbReference type="Gene3D" id="1.50.10.10">
    <property type="match status" value="1"/>
</dbReference>
<dbReference type="PIRSF" id="PIRSF007663">
    <property type="entry name" value="UCP007663"/>
    <property type="match status" value="1"/>
</dbReference>
<evidence type="ECO:0000313" key="4">
    <source>
        <dbReference type="EMBL" id="MDG0812320.1"/>
    </source>
</evidence>